<feature type="domain" description="Response regulatory" evidence="7">
    <location>
        <begin position="7"/>
        <end position="122"/>
    </location>
</feature>
<reference evidence="8 9" key="1">
    <citation type="submission" date="2013-08" db="EMBL/GenBank/DDBJ databases">
        <title>draft genome of Halomonas huanghegensis, strain BJGMM-B45T.</title>
        <authorList>
            <person name="Miao C."/>
            <person name="Wan Y."/>
            <person name="Jin W."/>
        </authorList>
    </citation>
    <scope>NUCLEOTIDE SEQUENCE [LARGE SCALE GENOMIC DNA]</scope>
    <source>
        <strain evidence="8 9">BJGMM-B45</strain>
    </source>
</reference>
<dbReference type="PROSITE" id="PS50110">
    <property type="entry name" value="RESPONSE_REGULATORY"/>
    <property type="match status" value="1"/>
</dbReference>
<dbReference type="AlphaFoldDB" id="W1NAP5"/>
<dbReference type="RefSeq" id="WP_021817841.1">
    <property type="nucleotide sequence ID" value="NZ_AVBC01000018.1"/>
</dbReference>
<dbReference type="InterPro" id="IPR058245">
    <property type="entry name" value="NreC/VraR/RcsB-like_REC"/>
</dbReference>
<dbReference type="SUPFAM" id="SSF46894">
    <property type="entry name" value="C-terminal effector domain of the bipartite response regulators"/>
    <property type="match status" value="1"/>
</dbReference>
<dbReference type="InterPro" id="IPR011006">
    <property type="entry name" value="CheY-like_superfamily"/>
</dbReference>
<keyword evidence="4" id="KW-0804">Transcription</keyword>
<feature type="modified residue" description="4-aspartylphosphate" evidence="5">
    <location>
        <position position="57"/>
    </location>
</feature>
<dbReference type="eggNOG" id="COG2197">
    <property type="taxonomic scope" value="Bacteria"/>
</dbReference>
<evidence type="ECO:0008006" key="10">
    <source>
        <dbReference type="Google" id="ProtNLM"/>
    </source>
</evidence>
<evidence type="ECO:0000256" key="2">
    <source>
        <dbReference type="ARBA" id="ARBA00023015"/>
    </source>
</evidence>
<proteinExistence type="predicted"/>
<dbReference type="Gene3D" id="1.10.10.10">
    <property type="entry name" value="Winged helix-like DNA-binding domain superfamily/Winged helix DNA-binding domain"/>
    <property type="match status" value="1"/>
</dbReference>
<evidence type="ECO:0000256" key="5">
    <source>
        <dbReference type="PROSITE-ProRule" id="PRU00169"/>
    </source>
</evidence>
<dbReference type="GO" id="GO:0006355">
    <property type="term" value="P:regulation of DNA-templated transcription"/>
    <property type="evidence" value="ECO:0007669"/>
    <property type="project" value="InterPro"/>
</dbReference>
<dbReference type="SUPFAM" id="SSF52172">
    <property type="entry name" value="CheY-like"/>
    <property type="match status" value="1"/>
</dbReference>
<dbReference type="PANTHER" id="PTHR43214">
    <property type="entry name" value="TWO-COMPONENT RESPONSE REGULATOR"/>
    <property type="match status" value="1"/>
</dbReference>
<dbReference type="PATRIC" id="fig|1178482.3.peg.880"/>
<evidence type="ECO:0000313" key="8">
    <source>
        <dbReference type="EMBL" id="ERL52599.1"/>
    </source>
</evidence>
<keyword evidence="3" id="KW-0238">DNA-binding</keyword>
<dbReference type="Gene3D" id="3.40.50.2300">
    <property type="match status" value="1"/>
</dbReference>
<dbReference type="CDD" id="cd06170">
    <property type="entry name" value="LuxR_C_like"/>
    <property type="match status" value="1"/>
</dbReference>
<evidence type="ECO:0000259" key="7">
    <source>
        <dbReference type="PROSITE" id="PS50110"/>
    </source>
</evidence>
<dbReference type="InterPro" id="IPR039420">
    <property type="entry name" value="WalR-like"/>
</dbReference>
<dbReference type="InterPro" id="IPR036388">
    <property type="entry name" value="WH-like_DNA-bd_sf"/>
</dbReference>
<dbReference type="PRINTS" id="PR00038">
    <property type="entry name" value="HTHLUXR"/>
</dbReference>
<dbReference type="Pfam" id="PF00072">
    <property type="entry name" value="Response_reg"/>
    <property type="match status" value="1"/>
</dbReference>
<dbReference type="Pfam" id="PF00196">
    <property type="entry name" value="GerE"/>
    <property type="match status" value="1"/>
</dbReference>
<feature type="domain" description="HTH luxR-type" evidence="6">
    <location>
        <begin position="144"/>
        <end position="209"/>
    </location>
</feature>
<organism evidence="8 9">
    <name type="scientific">Halomonas huangheensis</name>
    <dbReference type="NCBI Taxonomy" id="1178482"/>
    <lineage>
        <taxon>Bacteria</taxon>
        <taxon>Pseudomonadati</taxon>
        <taxon>Pseudomonadota</taxon>
        <taxon>Gammaproteobacteria</taxon>
        <taxon>Oceanospirillales</taxon>
        <taxon>Halomonadaceae</taxon>
        <taxon>Halomonas</taxon>
    </lineage>
</organism>
<evidence type="ECO:0000313" key="9">
    <source>
        <dbReference type="Proteomes" id="UP000019113"/>
    </source>
</evidence>
<protein>
    <recommendedName>
        <fullName evidence="10">LuxR family transcriptional regulator</fullName>
    </recommendedName>
</protein>
<dbReference type="EMBL" id="AVBC01000018">
    <property type="protein sequence ID" value="ERL52599.1"/>
    <property type="molecule type" value="Genomic_DNA"/>
</dbReference>
<dbReference type="PROSITE" id="PS00622">
    <property type="entry name" value="HTH_LUXR_1"/>
    <property type="match status" value="1"/>
</dbReference>
<dbReference type="GO" id="GO:0000160">
    <property type="term" value="P:phosphorelay signal transduction system"/>
    <property type="evidence" value="ECO:0007669"/>
    <property type="project" value="InterPro"/>
</dbReference>
<dbReference type="STRING" id="1178482.AR456_18395"/>
<dbReference type="SMART" id="SM00421">
    <property type="entry name" value="HTH_LUXR"/>
    <property type="match status" value="1"/>
</dbReference>
<keyword evidence="2" id="KW-0805">Transcription regulation</keyword>
<dbReference type="CDD" id="cd17535">
    <property type="entry name" value="REC_NarL-like"/>
    <property type="match status" value="1"/>
</dbReference>
<dbReference type="PANTHER" id="PTHR43214:SF41">
    <property type="entry name" value="NITRATE_NITRITE RESPONSE REGULATOR PROTEIN NARP"/>
    <property type="match status" value="1"/>
</dbReference>
<evidence type="ECO:0000256" key="1">
    <source>
        <dbReference type="ARBA" id="ARBA00022553"/>
    </source>
</evidence>
<evidence type="ECO:0000256" key="3">
    <source>
        <dbReference type="ARBA" id="ARBA00023125"/>
    </source>
</evidence>
<dbReference type="Proteomes" id="UP000019113">
    <property type="component" value="Unassembled WGS sequence"/>
</dbReference>
<comment type="caution">
    <text evidence="8">The sequence shown here is derived from an EMBL/GenBank/DDBJ whole genome shotgun (WGS) entry which is preliminary data.</text>
</comment>
<dbReference type="InterPro" id="IPR001789">
    <property type="entry name" value="Sig_transdc_resp-reg_receiver"/>
</dbReference>
<dbReference type="PROSITE" id="PS50043">
    <property type="entry name" value="HTH_LUXR_2"/>
    <property type="match status" value="1"/>
</dbReference>
<dbReference type="InterPro" id="IPR000792">
    <property type="entry name" value="Tscrpt_reg_LuxR_C"/>
</dbReference>
<dbReference type="GO" id="GO:0003677">
    <property type="term" value="F:DNA binding"/>
    <property type="evidence" value="ECO:0007669"/>
    <property type="project" value="UniProtKB-KW"/>
</dbReference>
<evidence type="ECO:0000256" key="4">
    <source>
        <dbReference type="ARBA" id="ARBA00023163"/>
    </source>
</evidence>
<keyword evidence="1 5" id="KW-0597">Phosphoprotein</keyword>
<keyword evidence="9" id="KW-1185">Reference proteome</keyword>
<dbReference type="InterPro" id="IPR016032">
    <property type="entry name" value="Sig_transdc_resp-reg_C-effctor"/>
</dbReference>
<sequence length="211" mass="23176">MALAKTRVVIVDDHPVIRMALNALLSSNGMDVVGEADNGVEAIQLIKQHKPNVVVLDINIPRLDGMTVISRIRVLPTAPDILVFTSMAAPVYSRRCRLAGASGFISKEQDMTAVLNGVRNILDGYQHFPKESTGSMDGEIGNKSDDPVMTLSERELAVFSQLAMGRSNKEISEQLLISNKTVSTYKTRIYQKLDVNNVAELIELARRNAII</sequence>
<accession>W1NAP5</accession>
<gene>
    <name evidence="8" type="ORF">BJB45_08580</name>
</gene>
<evidence type="ECO:0000259" key="6">
    <source>
        <dbReference type="PROSITE" id="PS50043"/>
    </source>
</evidence>
<name>W1NAP5_9GAMM</name>
<dbReference type="SMART" id="SM00448">
    <property type="entry name" value="REC"/>
    <property type="match status" value="1"/>
</dbReference>